<comment type="caution">
    <text evidence="2">The sequence shown here is derived from an EMBL/GenBank/DDBJ whole genome shotgun (WGS) entry which is preliminary data.</text>
</comment>
<dbReference type="Proteomes" id="UP000663832">
    <property type="component" value="Unassembled WGS sequence"/>
</dbReference>
<protein>
    <submittedName>
        <fullName evidence="2">Uncharacterized protein</fullName>
    </submittedName>
</protein>
<dbReference type="InterPro" id="IPR032675">
    <property type="entry name" value="LRR_dom_sf"/>
</dbReference>
<feature type="signal peptide" evidence="1">
    <location>
        <begin position="1"/>
        <end position="18"/>
    </location>
</feature>
<dbReference type="EMBL" id="CAJNOM010002403">
    <property type="protein sequence ID" value="CAF1632057.1"/>
    <property type="molecule type" value="Genomic_DNA"/>
</dbReference>
<dbReference type="SUPFAM" id="SSF52058">
    <property type="entry name" value="L domain-like"/>
    <property type="match status" value="1"/>
</dbReference>
<gene>
    <name evidence="2" type="ORF">BJG266_LOCUS40745</name>
    <name evidence="3" type="ORF">QVE165_LOCUS57626</name>
</gene>
<evidence type="ECO:0000313" key="2">
    <source>
        <dbReference type="EMBL" id="CAF1456571.1"/>
    </source>
</evidence>
<keyword evidence="1" id="KW-0732">Signal</keyword>
<sequence>MVISSSSWFVDLLPLVNLRSLYLAQCSEEQFKQLINMRQLTRLSLPCNSYSSTFLERFVLGKEVERFPHLQSIGRIWCDYTSFENFSATTVNTKIRHIHIVVPSCSSPANFIQRLPELNSITVDYLGSEIEFPSSCFILAKLCHQRNDGLSKVSLKMDSSSKPIDQKNLLLITFAPYVYSLEIDFNGHCDFVKLARILQHCSNLERIQIRVKYYPKDLDLDSIRQLNPFFVNFTFGDVHKETGNPVIMTKWSI</sequence>
<evidence type="ECO:0000256" key="1">
    <source>
        <dbReference type="SAM" id="SignalP"/>
    </source>
</evidence>
<dbReference type="Proteomes" id="UP000663877">
    <property type="component" value="Unassembled WGS sequence"/>
</dbReference>
<keyword evidence="4" id="KW-1185">Reference proteome</keyword>
<dbReference type="Gene3D" id="3.80.10.10">
    <property type="entry name" value="Ribonuclease Inhibitor"/>
    <property type="match status" value="1"/>
</dbReference>
<dbReference type="OrthoDB" id="10478124at2759"/>
<proteinExistence type="predicted"/>
<reference evidence="2" key="1">
    <citation type="submission" date="2021-02" db="EMBL/GenBank/DDBJ databases">
        <authorList>
            <person name="Nowell W R."/>
        </authorList>
    </citation>
    <scope>NUCLEOTIDE SEQUENCE</scope>
</reference>
<accession>A0A815Q278</accession>
<dbReference type="EMBL" id="CAJNOI010002079">
    <property type="protein sequence ID" value="CAF1456571.1"/>
    <property type="molecule type" value="Genomic_DNA"/>
</dbReference>
<evidence type="ECO:0000313" key="3">
    <source>
        <dbReference type="EMBL" id="CAF1632057.1"/>
    </source>
</evidence>
<organism evidence="2 5">
    <name type="scientific">Adineta steineri</name>
    <dbReference type="NCBI Taxonomy" id="433720"/>
    <lineage>
        <taxon>Eukaryota</taxon>
        <taxon>Metazoa</taxon>
        <taxon>Spiralia</taxon>
        <taxon>Gnathifera</taxon>
        <taxon>Rotifera</taxon>
        <taxon>Eurotatoria</taxon>
        <taxon>Bdelloidea</taxon>
        <taxon>Adinetida</taxon>
        <taxon>Adinetidae</taxon>
        <taxon>Adineta</taxon>
    </lineage>
</organism>
<evidence type="ECO:0000313" key="5">
    <source>
        <dbReference type="Proteomes" id="UP000663877"/>
    </source>
</evidence>
<evidence type="ECO:0000313" key="4">
    <source>
        <dbReference type="Proteomes" id="UP000663832"/>
    </source>
</evidence>
<feature type="chain" id="PRO_5036228580" evidence="1">
    <location>
        <begin position="19"/>
        <end position="253"/>
    </location>
</feature>
<name>A0A815Q278_9BILA</name>
<dbReference type="AlphaFoldDB" id="A0A815Q278"/>